<dbReference type="EMBL" id="JANQDX010000019">
    <property type="protein sequence ID" value="KAL0904103.1"/>
    <property type="molecule type" value="Genomic_DNA"/>
</dbReference>
<evidence type="ECO:0000313" key="3">
    <source>
        <dbReference type="Proteomes" id="UP001552299"/>
    </source>
</evidence>
<feature type="region of interest" description="Disordered" evidence="1">
    <location>
        <begin position="78"/>
        <end position="190"/>
    </location>
</feature>
<dbReference type="AlphaFoldDB" id="A0ABD0TX29"/>
<name>A0ABD0TX29_DENTH</name>
<evidence type="ECO:0000256" key="1">
    <source>
        <dbReference type="SAM" id="MobiDB-lite"/>
    </source>
</evidence>
<organism evidence="2 3">
    <name type="scientific">Dendrobium thyrsiflorum</name>
    <name type="common">Pinecone-like raceme dendrobium</name>
    <name type="synonym">Orchid</name>
    <dbReference type="NCBI Taxonomy" id="117978"/>
    <lineage>
        <taxon>Eukaryota</taxon>
        <taxon>Viridiplantae</taxon>
        <taxon>Streptophyta</taxon>
        <taxon>Embryophyta</taxon>
        <taxon>Tracheophyta</taxon>
        <taxon>Spermatophyta</taxon>
        <taxon>Magnoliopsida</taxon>
        <taxon>Liliopsida</taxon>
        <taxon>Asparagales</taxon>
        <taxon>Orchidaceae</taxon>
        <taxon>Epidendroideae</taxon>
        <taxon>Malaxideae</taxon>
        <taxon>Dendrobiinae</taxon>
        <taxon>Dendrobium</taxon>
    </lineage>
</organism>
<accession>A0ABD0TX29</accession>
<dbReference type="Proteomes" id="UP001552299">
    <property type="component" value="Unassembled WGS sequence"/>
</dbReference>
<keyword evidence="3" id="KW-1185">Reference proteome</keyword>
<reference evidence="2 3" key="1">
    <citation type="journal article" date="2024" name="Plant Biotechnol. J.">
        <title>Dendrobium thyrsiflorum genome and its molecular insights into genes involved in important horticultural traits.</title>
        <authorList>
            <person name="Chen B."/>
            <person name="Wang J.Y."/>
            <person name="Zheng P.J."/>
            <person name="Li K.L."/>
            <person name="Liang Y.M."/>
            <person name="Chen X.F."/>
            <person name="Zhang C."/>
            <person name="Zhao X."/>
            <person name="He X."/>
            <person name="Zhang G.Q."/>
            <person name="Liu Z.J."/>
            <person name="Xu Q."/>
        </authorList>
    </citation>
    <scope>NUCLEOTIDE SEQUENCE [LARGE SCALE GENOMIC DNA]</scope>
    <source>
        <strain evidence="2">GZMU011</strain>
    </source>
</reference>
<gene>
    <name evidence="2" type="ORF">M5K25_026177</name>
</gene>
<sequence>MRKITSRIPLGSVAAIQPNLQPGTNHLFDKDPRVRTGTVCPKAPIGTNGFFPKFIFCAFGIPPIWAILKYTANSKAISTPSRPPLSVGRHRRPPPPATTSGHHLRHRRPPPPASTAGHHRRPPPPTTTAGHHLRPSPPPPPATTASHHLRPPPPATAGHHLRHRRPSPPPPPATTSGYRLRPPPATADHHLLHRRPLPSFYIAITVLQTKQKKAERQASDGGPVERWALGGGLLERRSSSGGLAEHRALGGGPLERRALGGGPAERRPSGGGPADRRASGGGPTVVRQNTGGGRGGARRQERSPISLLVPWAWVPLFKRNEGSIYRFPRVTRLNSVFLGSLDSSCRAARFDYKLVMFGDRLCLNEVRIK</sequence>
<feature type="compositionally biased region" description="Basic and acidic residues" evidence="1">
    <location>
        <begin position="236"/>
        <end position="278"/>
    </location>
</feature>
<comment type="caution">
    <text evidence="2">The sequence shown here is derived from an EMBL/GenBank/DDBJ whole genome shotgun (WGS) entry which is preliminary data.</text>
</comment>
<feature type="region of interest" description="Disordered" evidence="1">
    <location>
        <begin position="236"/>
        <end position="301"/>
    </location>
</feature>
<evidence type="ECO:0000313" key="2">
    <source>
        <dbReference type="EMBL" id="KAL0904103.1"/>
    </source>
</evidence>
<protein>
    <submittedName>
        <fullName evidence="2">Uncharacterized protein</fullName>
    </submittedName>
</protein>
<proteinExistence type="predicted"/>